<protein>
    <recommendedName>
        <fullName evidence="3 5">acylphosphatase</fullName>
        <ecNumber evidence="2 5">3.6.1.7</ecNumber>
    </recommendedName>
</protein>
<evidence type="ECO:0000256" key="1">
    <source>
        <dbReference type="ARBA" id="ARBA00005614"/>
    </source>
</evidence>
<evidence type="ECO:0000256" key="3">
    <source>
        <dbReference type="ARBA" id="ARBA00015991"/>
    </source>
</evidence>
<dbReference type="InterPro" id="IPR001792">
    <property type="entry name" value="Acylphosphatase-like_dom"/>
</dbReference>
<dbReference type="InterPro" id="IPR036046">
    <property type="entry name" value="Acylphosphatase-like_dom_sf"/>
</dbReference>
<dbReference type="RefSeq" id="WP_090363318.1">
    <property type="nucleotide sequence ID" value="NZ_FNEM01000003.1"/>
</dbReference>
<dbReference type="PROSITE" id="PS51160">
    <property type="entry name" value="ACYLPHOSPHATASE_3"/>
    <property type="match status" value="1"/>
</dbReference>
<keyword evidence="5" id="KW-0378">Hydrolase</keyword>
<dbReference type="EMBL" id="FNEM01000003">
    <property type="protein sequence ID" value="SDI84875.1"/>
    <property type="molecule type" value="Genomic_DNA"/>
</dbReference>
<comment type="similarity">
    <text evidence="1 6">Belongs to the acylphosphatase family.</text>
</comment>
<dbReference type="InterPro" id="IPR020456">
    <property type="entry name" value="Acylphosphatase"/>
</dbReference>
<evidence type="ECO:0000313" key="8">
    <source>
        <dbReference type="EMBL" id="SDI84875.1"/>
    </source>
</evidence>
<dbReference type="GO" id="GO:0003998">
    <property type="term" value="F:acylphosphatase activity"/>
    <property type="evidence" value="ECO:0007669"/>
    <property type="project" value="UniProtKB-EC"/>
</dbReference>
<dbReference type="PANTHER" id="PTHR47268:SF4">
    <property type="entry name" value="ACYLPHOSPHATASE"/>
    <property type="match status" value="1"/>
</dbReference>
<organism evidence="8 9">
    <name type="scientific">Ferrimonas sediminum</name>
    <dbReference type="NCBI Taxonomy" id="718193"/>
    <lineage>
        <taxon>Bacteria</taxon>
        <taxon>Pseudomonadati</taxon>
        <taxon>Pseudomonadota</taxon>
        <taxon>Gammaproteobacteria</taxon>
        <taxon>Alteromonadales</taxon>
        <taxon>Ferrimonadaceae</taxon>
        <taxon>Ferrimonas</taxon>
    </lineage>
</organism>
<comment type="catalytic activity">
    <reaction evidence="4 5">
        <text>an acyl phosphate + H2O = a carboxylate + phosphate + H(+)</text>
        <dbReference type="Rhea" id="RHEA:14965"/>
        <dbReference type="ChEBI" id="CHEBI:15377"/>
        <dbReference type="ChEBI" id="CHEBI:15378"/>
        <dbReference type="ChEBI" id="CHEBI:29067"/>
        <dbReference type="ChEBI" id="CHEBI:43474"/>
        <dbReference type="ChEBI" id="CHEBI:59918"/>
        <dbReference type="EC" id="3.6.1.7"/>
    </reaction>
</comment>
<gene>
    <name evidence="8" type="ORF">SAMN04488540_103265</name>
</gene>
<dbReference type="Pfam" id="PF00708">
    <property type="entry name" value="Acylphosphatase"/>
    <property type="match status" value="1"/>
</dbReference>
<evidence type="ECO:0000256" key="4">
    <source>
        <dbReference type="ARBA" id="ARBA00047645"/>
    </source>
</evidence>
<dbReference type="OrthoDB" id="5295388at2"/>
<dbReference type="AlphaFoldDB" id="A0A1G8NXM8"/>
<dbReference type="InterPro" id="IPR017968">
    <property type="entry name" value="Acylphosphatase_CS"/>
</dbReference>
<proteinExistence type="inferred from homology"/>
<dbReference type="SUPFAM" id="SSF54975">
    <property type="entry name" value="Acylphosphatase/BLUF domain-like"/>
    <property type="match status" value="1"/>
</dbReference>
<name>A0A1G8NXM8_9GAMM</name>
<evidence type="ECO:0000313" key="9">
    <source>
        <dbReference type="Proteomes" id="UP000199527"/>
    </source>
</evidence>
<keyword evidence="9" id="KW-1185">Reference proteome</keyword>
<evidence type="ECO:0000256" key="6">
    <source>
        <dbReference type="RuleBase" id="RU004168"/>
    </source>
</evidence>
<dbReference type="PROSITE" id="PS00151">
    <property type="entry name" value="ACYLPHOSPHATASE_2"/>
    <property type="match status" value="1"/>
</dbReference>
<accession>A0A1G8NXM8</accession>
<feature type="active site" evidence="5">
    <location>
        <position position="36"/>
    </location>
</feature>
<evidence type="ECO:0000259" key="7">
    <source>
        <dbReference type="PROSITE" id="PS51160"/>
    </source>
</evidence>
<dbReference type="PRINTS" id="PR00112">
    <property type="entry name" value="ACYLPHPHTASE"/>
</dbReference>
<feature type="domain" description="Acylphosphatase-like" evidence="7">
    <location>
        <begin position="3"/>
        <end position="90"/>
    </location>
</feature>
<sequence length="90" mass="9891">MKRLMVKVSGRVQGVWYRASAQEAALRLGVTGYVRNLDDGSVEMLAQGADKAVDAMLDWAHQGPPQAEVTDVLVSDYDGTDLYLDFEVTE</sequence>
<evidence type="ECO:0000256" key="2">
    <source>
        <dbReference type="ARBA" id="ARBA00012150"/>
    </source>
</evidence>
<reference evidence="9" key="1">
    <citation type="submission" date="2016-10" db="EMBL/GenBank/DDBJ databases">
        <authorList>
            <person name="Varghese N."/>
            <person name="Submissions S."/>
        </authorList>
    </citation>
    <scope>NUCLEOTIDE SEQUENCE [LARGE SCALE GENOMIC DNA]</scope>
    <source>
        <strain evidence="9">DSM 23317</strain>
    </source>
</reference>
<dbReference type="NCBIfam" id="NF011003">
    <property type="entry name" value="PRK14429.1"/>
    <property type="match status" value="1"/>
</dbReference>
<feature type="active site" evidence="5">
    <location>
        <position position="18"/>
    </location>
</feature>
<dbReference type="Gene3D" id="3.30.70.100">
    <property type="match status" value="1"/>
</dbReference>
<dbReference type="Proteomes" id="UP000199527">
    <property type="component" value="Unassembled WGS sequence"/>
</dbReference>
<dbReference type="PANTHER" id="PTHR47268">
    <property type="entry name" value="ACYLPHOSPHATASE"/>
    <property type="match status" value="1"/>
</dbReference>
<evidence type="ECO:0000256" key="5">
    <source>
        <dbReference type="PROSITE-ProRule" id="PRU00520"/>
    </source>
</evidence>
<dbReference type="EC" id="3.6.1.7" evidence="2 5"/>